<feature type="compositionally biased region" description="Polar residues" evidence="4">
    <location>
        <begin position="1"/>
        <end position="15"/>
    </location>
</feature>
<dbReference type="GO" id="GO:0000724">
    <property type="term" value="P:double-strand break repair via homologous recombination"/>
    <property type="evidence" value="ECO:0007669"/>
    <property type="project" value="TreeGrafter"/>
</dbReference>
<comment type="caution">
    <text evidence="7">The sequence shown here is derived from an EMBL/GenBank/DDBJ whole genome shotgun (WGS) entry which is preliminary data.</text>
</comment>
<dbReference type="Pfam" id="PF00176">
    <property type="entry name" value="SNF2-rel_dom"/>
    <property type="match status" value="2"/>
</dbReference>
<dbReference type="Gene3D" id="3.40.50.300">
    <property type="entry name" value="P-loop containing nucleotide triphosphate hydrolases"/>
    <property type="match status" value="2"/>
</dbReference>
<keyword evidence="1" id="KW-0547">Nucleotide-binding</keyword>
<dbReference type="PANTHER" id="PTHR45629">
    <property type="entry name" value="SNF2/RAD54 FAMILY MEMBER"/>
    <property type="match status" value="1"/>
</dbReference>
<dbReference type="InterPro" id="IPR049730">
    <property type="entry name" value="SNF2/RAD54-like_C"/>
</dbReference>
<dbReference type="Gene3D" id="3.40.50.10810">
    <property type="entry name" value="Tandem AAA-ATPase domain"/>
    <property type="match status" value="2"/>
</dbReference>
<dbReference type="OrthoDB" id="413460at2759"/>
<feature type="region of interest" description="Disordered" evidence="4">
    <location>
        <begin position="313"/>
        <end position="356"/>
    </location>
</feature>
<keyword evidence="8" id="KW-1185">Reference proteome</keyword>
<dbReference type="GO" id="GO:0015616">
    <property type="term" value="F:DNA translocase activity"/>
    <property type="evidence" value="ECO:0007669"/>
    <property type="project" value="TreeGrafter"/>
</dbReference>
<feature type="region of interest" description="Disordered" evidence="4">
    <location>
        <begin position="1"/>
        <end position="45"/>
    </location>
</feature>
<dbReference type="STRING" id="135208.A0A4Y9ZY11"/>
<dbReference type="InterPro" id="IPR027417">
    <property type="entry name" value="P-loop_NTPase"/>
</dbReference>
<gene>
    <name evidence="7" type="ORF">EWM64_g4320</name>
</gene>
<dbReference type="InterPro" id="IPR038718">
    <property type="entry name" value="SNF2-like_sf"/>
</dbReference>
<keyword evidence="3" id="KW-0067">ATP-binding</keyword>
<reference evidence="7 8" key="1">
    <citation type="submission" date="2019-02" db="EMBL/GenBank/DDBJ databases">
        <title>Genome sequencing of the rare red list fungi Hericium alpestre (H. flagellum).</title>
        <authorList>
            <person name="Buettner E."/>
            <person name="Kellner H."/>
        </authorList>
    </citation>
    <scope>NUCLEOTIDE SEQUENCE [LARGE SCALE GENOMIC DNA]</scope>
    <source>
        <strain evidence="7 8">DSM 108284</strain>
    </source>
</reference>
<dbReference type="SUPFAM" id="SSF52540">
    <property type="entry name" value="P-loop containing nucleoside triphosphate hydrolases"/>
    <property type="match status" value="2"/>
</dbReference>
<accession>A0A4Y9ZY11</accession>
<name>A0A4Y9ZY11_9AGAM</name>
<dbReference type="CDD" id="cd18793">
    <property type="entry name" value="SF2_C_SNF"/>
    <property type="match status" value="1"/>
</dbReference>
<evidence type="ECO:0000259" key="5">
    <source>
        <dbReference type="PROSITE" id="PS51192"/>
    </source>
</evidence>
<dbReference type="GO" id="GO:0005524">
    <property type="term" value="F:ATP binding"/>
    <property type="evidence" value="ECO:0007669"/>
    <property type="project" value="InterPro"/>
</dbReference>
<dbReference type="EMBL" id="SFCI01000457">
    <property type="protein sequence ID" value="TFY79692.1"/>
    <property type="molecule type" value="Genomic_DNA"/>
</dbReference>
<dbReference type="PROSITE" id="PS51192">
    <property type="entry name" value="HELICASE_ATP_BIND_1"/>
    <property type="match status" value="1"/>
</dbReference>
<dbReference type="AlphaFoldDB" id="A0A4Y9ZY11"/>
<evidence type="ECO:0000259" key="6">
    <source>
        <dbReference type="PROSITE" id="PS51194"/>
    </source>
</evidence>
<dbReference type="GO" id="GO:0005634">
    <property type="term" value="C:nucleus"/>
    <property type="evidence" value="ECO:0007669"/>
    <property type="project" value="TreeGrafter"/>
</dbReference>
<protein>
    <recommendedName>
        <fullName evidence="9">Helicase ATP-binding domain-containing protein</fullName>
    </recommendedName>
</protein>
<evidence type="ECO:0000256" key="1">
    <source>
        <dbReference type="ARBA" id="ARBA00022741"/>
    </source>
</evidence>
<dbReference type="GO" id="GO:0007131">
    <property type="term" value="P:reciprocal meiotic recombination"/>
    <property type="evidence" value="ECO:0007669"/>
    <property type="project" value="TreeGrafter"/>
</dbReference>
<evidence type="ECO:0000256" key="4">
    <source>
        <dbReference type="SAM" id="MobiDB-lite"/>
    </source>
</evidence>
<dbReference type="InterPro" id="IPR000330">
    <property type="entry name" value="SNF2_N"/>
</dbReference>
<evidence type="ECO:0008006" key="9">
    <source>
        <dbReference type="Google" id="ProtNLM"/>
    </source>
</evidence>
<keyword evidence="2" id="KW-0378">Hydrolase</keyword>
<evidence type="ECO:0000256" key="2">
    <source>
        <dbReference type="ARBA" id="ARBA00022801"/>
    </source>
</evidence>
<evidence type="ECO:0000313" key="7">
    <source>
        <dbReference type="EMBL" id="TFY79692.1"/>
    </source>
</evidence>
<evidence type="ECO:0000256" key="3">
    <source>
        <dbReference type="ARBA" id="ARBA00022840"/>
    </source>
</evidence>
<dbReference type="Pfam" id="PF00271">
    <property type="entry name" value="Helicase_C"/>
    <property type="match status" value="2"/>
</dbReference>
<feature type="compositionally biased region" description="Basic and acidic residues" evidence="4">
    <location>
        <begin position="18"/>
        <end position="29"/>
    </location>
</feature>
<dbReference type="SMART" id="SM00490">
    <property type="entry name" value="HELICc"/>
    <property type="match status" value="1"/>
</dbReference>
<feature type="compositionally biased region" description="Low complexity" evidence="4">
    <location>
        <begin position="322"/>
        <end position="335"/>
    </location>
</feature>
<dbReference type="InterPro" id="IPR014001">
    <property type="entry name" value="Helicase_ATP-bd"/>
</dbReference>
<sequence>MPAFQNPSLSQSSSAQKRKSDGHDLEAPRKRQATGGGIADGRGGDSGAKYWMVQWRAPQARKHKTWEGDGVLVVSGPKATLLDLEGKLLTSGKVGSQGISEGTNLTVGNKELEIDRAIPQSEYMSGECFGRGPALLSSMTMSNSGSLTKKFVPLKPVMLNASKVVQKPAASSSQRKYVELEPVNLISRPSQSSSLHPSSSPGASTSESFWTANWRRPQQKKHKTWDGDAFVIQRGGKLTLVSESGKILGSKTWEGSRPHSGQKAFIGGREIELDAEVPSSQLPKITGSSLEAEAHNDGDIAFADTSVLHVSSSAPKLSADTPESPIKNSPSSSKKYVAPSSFYAKPPPKAKPKGPLHDPEAIGAIVLKAPTQEHMNRFNKKNLPVVPVVVDPILARRLRPHQIEGVRFMYECVMGLRRHEGQGCILADEMGMGKTLQTISLVWTLLKQNPYAGAGPVIGKVLIVCPVSLITNWKNEFHKWLGRDRVGVFTGDKDKSTIKQFINTRIHQVLIIGYERLRTVIGDLAYCNEFHSMADFCNPGLLDDYNTFRRVYEVPILRSRVPGCSIKEAEVGESRSAQLQAISRSFVLRRDAGILKSYLPPKHEYVVFVTPTQLQLSIFSKILNPDKLDNIIQDSAAESLALINMLTKISNSPILLKAVADKARAKVREGVDNRARTTVVEEAVKLLPDRAQVEDVSLSGKLAALANLLRAIRKNTEEKCILVSHYTSTLNILEAFCKKKSYTYLRLDGQTPTAKRQEHVNTFNKTSQERCCELQLFLYLMRPSAEIALNRLLVVFLLSSKAGGVGLNLIGASRLCLIDSDWNPSHDLQSMARIHRDGQKREVFIYRFLTAGTIDEKIYQRQVTKLGLSSTLMGNGKSASKSDTFSHKELRDIFTIHPQTACHTHDLLECPCDQGSGGAGAVNTEIEDISDGSVSEDDDSDNTVGFVVASQVKAEKIQKTDKAYMKKKRAELAALGEWTHINCLRPGARDRIGDDILRRLVYTPDASVIIPAEAQANGSKARITSLLDAVDLDNFLGADQSSSVPVDVVPGGTLSFLFEKGSSLSVDDEEEGDVDAH</sequence>
<dbReference type="Proteomes" id="UP000298061">
    <property type="component" value="Unassembled WGS sequence"/>
</dbReference>
<organism evidence="7 8">
    <name type="scientific">Hericium alpestre</name>
    <dbReference type="NCBI Taxonomy" id="135208"/>
    <lineage>
        <taxon>Eukaryota</taxon>
        <taxon>Fungi</taxon>
        <taxon>Dikarya</taxon>
        <taxon>Basidiomycota</taxon>
        <taxon>Agaricomycotina</taxon>
        <taxon>Agaricomycetes</taxon>
        <taxon>Russulales</taxon>
        <taxon>Hericiaceae</taxon>
        <taxon>Hericium</taxon>
    </lineage>
</organism>
<evidence type="ECO:0000313" key="8">
    <source>
        <dbReference type="Proteomes" id="UP000298061"/>
    </source>
</evidence>
<dbReference type="SMART" id="SM00487">
    <property type="entry name" value="DEXDc"/>
    <property type="match status" value="1"/>
</dbReference>
<feature type="compositionally biased region" description="Gly residues" evidence="4">
    <location>
        <begin position="34"/>
        <end position="45"/>
    </location>
</feature>
<proteinExistence type="predicted"/>
<dbReference type="InterPro" id="IPR001650">
    <property type="entry name" value="Helicase_C-like"/>
</dbReference>
<dbReference type="Gene3D" id="1.20.120.850">
    <property type="entry name" value="SWI2/SNF2 ATPases, N-terminal domain"/>
    <property type="match status" value="2"/>
</dbReference>
<feature type="region of interest" description="Disordered" evidence="4">
    <location>
        <begin position="188"/>
        <end position="208"/>
    </location>
</feature>
<feature type="domain" description="Helicase ATP-binding" evidence="5">
    <location>
        <begin position="415"/>
        <end position="542"/>
    </location>
</feature>
<dbReference type="PANTHER" id="PTHR45629:SF7">
    <property type="entry name" value="DNA EXCISION REPAIR PROTEIN ERCC-6-RELATED"/>
    <property type="match status" value="1"/>
</dbReference>
<dbReference type="InterPro" id="IPR050496">
    <property type="entry name" value="SNF2_RAD54_helicase_repair"/>
</dbReference>
<dbReference type="GO" id="GO:0016787">
    <property type="term" value="F:hydrolase activity"/>
    <property type="evidence" value="ECO:0007669"/>
    <property type="project" value="UniProtKB-KW"/>
</dbReference>
<dbReference type="PROSITE" id="PS51194">
    <property type="entry name" value="HELICASE_CTER"/>
    <property type="match status" value="1"/>
</dbReference>
<feature type="domain" description="Helicase C-terminal" evidence="6">
    <location>
        <begin position="704"/>
        <end position="884"/>
    </location>
</feature>